<dbReference type="AlphaFoldDB" id="A0A2M8M6Q8"/>
<evidence type="ECO:0000313" key="1">
    <source>
        <dbReference type="EMBL" id="PJE99901.1"/>
    </source>
</evidence>
<evidence type="ECO:0000313" key="2">
    <source>
        <dbReference type="Proteomes" id="UP000228641"/>
    </source>
</evidence>
<gene>
    <name evidence="1" type="ORF">CUB97_00585</name>
</gene>
<reference evidence="1 2" key="1">
    <citation type="submission" date="2017-11" db="EMBL/GenBank/DDBJ databases">
        <title>Genome sequencing of Prevotella intermedia KCOM 1779.</title>
        <authorList>
            <person name="Kook J.-K."/>
            <person name="Park S.-N."/>
            <person name="Lim Y.K."/>
        </authorList>
    </citation>
    <scope>NUCLEOTIDE SEQUENCE [LARGE SCALE GENOMIC DNA]</scope>
    <source>
        <strain evidence="1 2">KCOM 1779</strain>
    </source>
</reference>
<comment type="caution">
    <text evidence="1">The sequence shown here is derived from an EMBL/GenBank/DDBJ whole genome shotgun (WGS) entry which is preliminary data.</text>
</comment>
<proteinExistence type="predicted"/>
<name>A0A2M8M6Q8_PREIN</name>
<accession>A0A2M8M6Q8</accession>
<organism evidence="1 2">
    <name type="scientific">Prevotella intermedia</name>
    <dbReference type="NCBI Taxonomy" id="28131"/>
    <lineage>
        <taxon>Bacteria</taxon>
        <taxon>Pseudomonadati</taxon>
        <taxon>Bacteroidota</taxon>
        <taxon>Bacteroidia</taxon>
        <taxon>Bacteroidales</taxon>
        <taxon>Prevotellaceae</taxon>
        <taxon>Prevotella</taxon>
    </lineage>
</organism>
<dbReference type="Proteomes" id="UP000228641">
    <property type="component" value="Unassembled WGS sequence"/>
</dbReference>
<protein>
    <submittedName>
        <fullName evidence="1">Uncharacterized protein</fullName>
    </submittedName>
</protein>
<dbReference type="EMBL" id="PGGD01000001">
    <property type="protein sequence ID" value="PJE99901.1"/>
    <property type="molecule type" value="Genomic_DNA"/>
</dbReference>
<sequence>MKRMQLNRKAYLKPEVEVIGVNVENLLTTVSGDHEHIGQGDIIETAKQGEFDEEQFGTN</sequence>